<comment type="similarity">
    <text evidence="8">Belongs to the 3-HAO family.</text>
</comment>
<dbReference type="GO" id="GO:0034354">
    <property type="term" value="P:'de novo' NAD+ biosynthetic process from L-tryptophan"/>
    <property type="evidence" value="ECO:0007669"/>
    <property type="project" value="UniProtKB-UniRule"/>
</dbReference>
<evidence type="ECO:0000256" key="5">
    <source>
        <dbReference type="ARBA" id="ARBA00022964"/>
    </source>
</evidence>
<dbReference type="GO" id="GO:0043420">
    <property type="term" value="P:anthranilate metabolic process"/>
    <property type="evidence" value="ECO:0007669"/>
    <property type="project" value="UniProtKB-UniRule"/>
</dbReference>
<evidence type="ECO:0000256" key="2">
    <source>
        <dbReference type="ARBA" id="ARBA00002752"/>
    </source>
</evidence>
<evidence type="ECO:0000256" key="4">
    <source>
        <dbReference type="ARBA" id="ARBA00022723"/>
    </source>
</evidence>
<keyword evidence="8" id="KW-0963">Cytoplasm</keyword>
<dbReference type="EC" id="1.13.11.6" evidence="8"/>
<keyword evidence="7" id="KW-0408">Iron</keyword>
<comment type="catalytic activity">
    <reaction evidence="8">
        <text>3-hydroxyanthranilate + O2 = (2Z,4Z)-2-amino-3-carboxymuconate 6-semialdehyde</text>
        <dbReference type="Rhea" id="RHEA:17953"/>
        <dbReference type="ChEBI" id="CHEBI:15379"/>
        <dbReference type="ChEBI" id="CHEBI:36559"/>
        <dbReference type="ChEBI" id="CHEBI:77612"/>
        <dbReference type="EC" id="1.13.11.6"/>
    </reaction>
</comment>
<dbReference type="InterPro" id="IPR011051">
    <property type="entry name" value="RmlC_Cupin_sf"/>
</dbReference>
<evidence type="ECO:0000256" key="3">
    <source>
        <dbReference type="ARBA" id="ARBA00022642"/>
    </source>
</evidence>
<dbReference type="GO" id="GO:0008198">
    <property type="term" value="F:ferrous iron binding"/>
    <property type="evidence" value="ECO:0007669"/>
    <property type="project" value="UniProtKB-UniRule"/>
</dbReference>
<feature type="compositionally biased region" description="Basic and acidic residues" evidence="9">
    <location>
        <begin position="195"/>
        <end position="210"/>
    </location>
</feature>
<keyword evidence="6 8" id="KW-0560">Oxidoreductase</keyword>
<accession>A0AAV9INK2</accession>
<dbReference type="GO" id="GO:0005737">
    <property type="term" value="C:cytoplasm"/>
    <property type="evidence" value="ECO:0007669"/>
    <property type="project" value="UniProtKB-SubCell"/>
</dbReference>
<dbReference type="NCBIfam" id="TIGR03037">
    <property type="entry name" value="anthran_nbaC"/>
    <property type="match status" value="1"/>
</dbReference>
<keyword evidence="5 8" id="KW-0223">Dioxygenase</keyword>
<name>A0AAV9INK2_9RHOD</name>
<gene>
    <name evidence="10" type="ORF">GAYE_SCF63G6641</name>
</gene>
<dbReference type="Gene3D" id="2.60.120.10">
    <property type="entry name" value="Jelly Rolls"/>
    <property type="match status" value="1"/>
</dbReference>
<keyword evidence="3 8" id="KW-0662">Pyridine nucleotide biosynthesis</keyword>
<dbReference type="Pfam" id="PF06052">
    <property type="entry name" value="3-HAO"/>
    <property type="match status" value="1"/>
</dbReference>
<dbReference type="InterPro" id="IPR010329">
    <property type="entry name" value="3hydroanth_dOase"/>
</dbReference>
<dbReference type="InterPro" id="IPR014710">
    <property type="entry name" value="RmlC-like_jellyroll"/>
</dbReference>
<proteinExistence type="inferred from homology"/>
<protein>
    <recommendedName>
        <fullName evidence="8">3-hydroxyanthranilate 3,4-dioxygenase</fullName>
        <ecNumber evidence="8">1.13.11.6</ecNumber>
    </recommendedName>
    <alternativeName>
        <fullName evidence="8">3-hydroxyanthranilate oxygenase</fullName>
        <shortName evidence="8">3-HAO</shortName>
    </alternativeName>
    <alternativeName>
        <fullName evidence="8">3-hydroxyanthranilic acid dioxygenase</fullName>
        <shortName evidence="8">HAD</shortName>
    </alternativeName>
</protein>
<evidence type="ECO:0000313" key="11">
    <source>
        <dbReference type="Proteomes" id="UP001300502"/>
    </source>
</evidence>
<keyword evidence="11" id="KW-1185">Reference proteome</keyword>
<keyword evidence="4" id="KW-0479">Metal-binding</keyword>
<evidence type="ECO:0000313" key="10">
    <source>
        <dbReference type="EMBL" id="KAK4528696.1"/>
    </source>
</evidence>
<comment type="caution">
    <text evidence="10">The sequence shown here is derived from an EMBL/GenBank/DDBJ whole genome shotgun (WGS) entry which is preliminary data.</text>
</comment>
<dbReference type="PANTHER" id="PTHR15497">
    <property type="entry name" value="3-HYDROXYANTHRANILATE 3,4-DIOXYGENASE"/>
    <property type="match status" value="1"/>
</dbReference>
<dbReference type="GO" id="GO:0000334">
    <property type="term" value="F:3-hydroxyanthranilate 3,4-dioxygenase activity"/>
    <property type="evidence" value="ECO:0007669"/>
    <property type="project" value="UniProtKB-UniRule"/>
</dbReference>
<dbReference type="PANTHER" id="PTHR15497:SF1">
    <property type="entry name" value="3-HYDROXYANTHRANILATE 3,4-DIOXYGENASE"/>
    <property type="match status" value="1"/>
</dbReference>
<comment type="pathway">
    <text evidence="8">Cofactor biosynthesis; NAD(+) biosynthesis; quinolinate from L-kynurenine: step 3/3.</text>
</comment>
<comment type="subcellular location">
    <subcellularLocation>
        <location evidence="8">Cytoplasm</location>
    </subcellularLocation>
</comment>
<evidence type="ECO:0000256" key="9">
    <source>
        <dbReference type="SAM" id="MobiDB-lite"/>
    </source>
</evidence>
<dbReference type="NCBIfam" id="NF009763">
    <property type="entry name" value="PRK13264.1"/>
    <property type="match status" value="1"/>
</dbReference>
<evidence type="ECO:0000256" key="1">
    <source>
        <dbReference type="ARBA" id="ARBA00001954"/>
    </source>
</evidence>
<evidence type="ECO:0000256" key="7">
    <source>
        <dbReference type="ARBA" id="ARBA00023004"/>
    </source>
</evidence>
<sequence>MLSWLFSTMNSYLAAFNLQRWIEENIDLLKPPVGNRLLYAGQFKVLIVCGPNFRTDYHIQNGEEFFYQLKGDITLKIVEDGNFYDVPIREGQVFCLPGKIPHSPQRGIDSIGLVIERKREETELDELRWYCDRCRRILYQETFFCDDLVLDLPPIIEKYYSSESLRTCKNCGWIEEPPKYDTADVKSPPSQQEETWERQTECHADTHTSI</sequence>
<dbReference type="CDD" id="cd06123">
    <property type="entry name" value="cupin_HAO"/>
    <property type="match status" value="1"/>
</dbReference>
<reference evidence="10 11" key="1">
    <citation type="submission" date="2022-07" db="EMBL/GenBank/DDBJ databases">
        <title>Genome-wide signatures of adaptation to extreme environments.</title>
        <authorList>
            <person name="Cho C.H."/>
            <person name="Yoon H.S."/>
        </authorList>
    </citation>
    <scope>NUCLEOTIDE SEQUENCE [LARGE SCALE GENOMIC DNA]</scope>
    <source>
        <strain evidence="10 11">108.79 E11</strain>
    </source>
</reference>
<dbReference type="Proteomes" id="UP001300502">
    <property type="component" value="Unassembled WGS sequence"/>
</dbReference>
<comment type="function">
    <text evidence="2 8">Catalyzes the oxidative ring opening of 3-hydroxyanthranilate to 2-amino-3-carboxymuconate semialdehyde, which spontaneously cyclizes to quinolinate.</text>
</comment>
<evidence type="ECO:0000256" key="8">
    <source>
        <dbReference type="HAMAP-Rule" id="MF_03019"/>
    </source>
</evidence>
<organism evidence="10 11">
    <name type="scientific">Galdieria yellowstonensis</name>
    <dbReference type="NCBI Taxonomy" id="3028027"/>
    <lineage>
        <taxon>Eukaryota</taxon>
        <taxon>Rhodophyta</taxon>
        <taxon>Bangiophyceae</taxon>
        <taxon>Galdieriales</taxon>
        <taxon>Galdieriaceae</taxon>
        <taxon>Galdieria</taxon>
    </lineage>
</organism>
<dbReference type="SUPFAM" id="SSF51182">
    <property type="entry name" value="RmlC-like cupins"/>
    <property type="match status" value="1"/>
</dbReference>
<dbReference type="GO" id="GO:0006569">
    <property type="term" value="P:L-tryptophan catabolic process"/>
    <property type="evidence" value="ECO:0007669"/>
    <property type="project" value="UniProtKB-UniRule"/>
</dbReference>
<feature type="region of interest" description="Disordered" evidence="9">
    <location>
        <begin position="182"/>
        <end position="210"/>
    </location>
</feature>
<dbReference type="HAMAP" id="MF_00825">
    <property type="entry name" value="3_HAO"/>
    <property type="match status" value="1"/>
</dbReference>
<dbReference type="AlphaFoldDB" id="A0AAV9INK2"/>
<dbReference type="GO" id="GO:0019805">
    <property type="term" value="P:quinolinate biosynthetic process"/>
    <property type="evidence" value="ECO:0007669"/>
    <property type="project" value="UniProtKB-UniRule"/>
</dbReference>
<evidence type="ECO:0000256" key="6">
    <source>
        <dbReference type="ARBA" id="ARBA00023002"/>
    </source>
</evidence>
<dbReference type="EMBL" id="JANCYU010000068">
    <property type="protein sequence ID" value="KAK4528696.1"/>
    <property type="molecule type" value="Genomic_DNA"/>
</dbReference>
<comment type="cofactor">
    <cofactor evidence="1">
        <name>Fe(2+)</name>
        <dbReference type="ChEBI" id="CHEBI:29033"/>
    </cofactor>
</comment>